<dbReference type="InterPro" id="IPR000182">
    <property type="entry name" value="GNAT_dom"/>
</dbReference>
<dbReference type="EC" id="2.3.-.-" evidence="3"/>
<comment type="caution">
    <text evidence="3">The sequence shown here is derived from an EMBL/GenBank/DDBJ whole genome shotgun (WGS) entry which is preliminary data.</text>
</comment>
<dbReference type="RefSeq" id="WP_247415589.1">
    <property type="nucleotide sequence ID" value="NZ_JALLGW010000001.1"/>
</dbReference>
<evidence type="ECO:0000313" key="4">
    <source>
        <dbReference type="Proteomes" id="UP001596099"/>
    </source>
</evidence>
<name>A0ABD5RNY7_9EURY</name>
<keyword evidence="3" id="KW-0012">Acyltransferase</keyword>
<proteinExistence type="predicted"/>
<dbReference type="Pfam" id="PF00583">
    <property type="entry name" value="Acetyltransf_1"/>
    <property type="match status" value="1"/>
</dbReference>
<dbReference type="InterPro" id="IPR016181">
    <property type="entry name" value="Acyl_CoA_acyltransferase"/>
</dbReference>
<dbReference type="Proteomes" id="UP001596099">
    <property type="component" value="Unassembled WGS sequence"/>
</dbReference>
<accession>A0ABD5RNY7</accession>
<dbReference type="AlphaFoldDB" id="A0ABD5RNY7"/>
<dbReference type="EMBL" id="JBHSQH010000001">
    <property type="protein sequence ID" value="MFC5972367.1"/>
    <property type="molecule type" value="Genomic_DNA"/>
</dbReference>
<organism evidence="3 4">
    <name type="scientific">Halomarina salina</name>
    <dbReference type="NCBI Taxonomy" id="1872699"/>
    <lineage>
        <taxon>Archaea</taxon>
        <taxon>Methanobacteriati</taxon>
        <taxon>Methanobacteriota</taxon>
        <taxon>Stenosarchaea group</taxon>
        <taxon>Halobacteria</taxon>
        <taxon>Halobacteriales</taxon>
        <taxon>Natronomonadaceae</taxon>
        <taxon>Halomarina</taxon>
    </lineage>
</organism>
<feature type="compositionally biased region" description="Basic and acidic residues" evidence="1">
    <location>
        <begin position="174"/>
        <end position="183"/>
    </location>
</feature>
<dbReference type="Gene3D" id="3.40.630.30">
    <property type="match status" value="1"/>
</dbReference>
<evidence type="ECO:0000313" key="3">
    <source>
        <dbReference type="EMBL" id="MFC5972367.1"/>
    </source>
</evidence>
<protein>
    <submittedName>
        <fullName evidence="3">GNAT family N-acetyltransferase</fullName>
        <ecNumber evidence="3">2.3.-.-</ecNumber>
    </submittedName>
</protein>
<keyword evidence="3" id="KW-0808">Transferase</keyword>
<reference evidence="3 4" key="1">
    <citation type="journal article" date="2019" name="Int. J. Syst. Evol. Microbiol.">
        <title>The Global Catalogue of Microorganisms (GCM) 10K type strain sequencing project: providing services to taxonomists for standard genome sequencing and annotation.</title>
        <authorList>
            <consortium name="The Broad Institute Genomics Platform"/>
            <consortium name="The Broad Institute Genome Sequencing Center for Infectious Disease"/>
            <person name="Wu L."/>
            <person name="Ma J."/>
        </authorList>
    </citation>
    <scope>NUCLEOTIDE SEQUENCE [LARGE SCALE GENOMIC DNA]</scope>
    <source>
        <strain evidence="3 4">CGMCC 1.12543</strain>
    </source>
</reference>
<feature type="region of interest" description="Disordered" evidence="1">
    <location>
        <begin position="163"/>
        <end position="183"/>
    </location>
</feature>
<dbReference type="PROSITE" id="PS51186">
    <property type="entry name" value="GNAT"/>
    <property type="match status" value="1"/>
</dbReference>
<evidence type="ECO:0000259" key="2">
    <source>
        <dbReference type="PROSITE" id="PS51186"/>
    </source>
</evidence>
<evidence type="ECO:0000256" key="1">
    <source>
        <dbReference type="SAM" id="MobiDB-lite"/>
    </source>
</evidence>
<dbReference type="SUPFAM" id="SSF55729">
    <property type="entry name" value="Acyl-CoA N-acyltransferases (Nat)"/>
    <property type="match status" value="1"/>
</dbReference>
<feature type="domain" description="N-acetyltransferase" evidence="2">
    <location>
        <begin position="1"/>
        <end position="164"/>
    </location>
</feature>
<sequence length="183" mass="20119">MELQPLVPDTAAFEEAAECYRRIWGRDGRVAFRKHAEFPGYRGFVAVEEGSVVGYAYGYTTMPGQYYHEALRAVLPQATYGQWLADCFELVELGVVPEARGRGLGARLHDVLLGGLPHTTSVLTTGVDNEPARSLYEDRGWEALFEPFDPEGGEPMVVYGLARSPRAGGPVEEGEPRSRTDAP</sequence>
<dbReference type="GO" id="GO:0016746">
    <property type="term" value="F:acyltransferase activity"/>
    <property type="evidence" value="ECO:0007669"/>
    <property type="project" value="UniProtKB-KW"/>
</dbReference>
<dbReference type="CDD" id="cd04301">
    <property type="entry name" value="NAT_SF"/>
    <property type="match status" value="1"/>
</dbReference>
<gene>
    <name evidence="3" type="ORF">ACFPYI_13585</name>
</gene>
<keyword evidence="4" id="KW-1185">Reference proteome</keyword>